<evidence type="ECO:0000256" key="3">
    <source>
        <dbReference type="ARBA" id="ARBA00023163"/>
    </source>
</evidence>
<dbReference type="Proteomes" id="UP000000784">
    <property type="component" value="Chromosome"/>
</dbReference>
<dbReference type="Pfam" id="PF00392">
    <property type="entry name" value="GntR"/>
    <property type="match status" value="1"/>
</dbReference>
<dbReference type="InterPro" id="IPR008920">
    <property type="entry name" value="TF_FadR/GntR_C"/>
</dbReference>
<dbReference type="Pfam" id="PF07729">
    <property type="entry name" value="FCD"/>
    <property type="match status" value="1"/>
</dbReference>
<organism evidence="5 6">
    <name type="scientific">Delftia acidovorans (strain DSM 14801 / SPH-1)</name>
    <dbReference type="NCBI Taxonomy" id="398578"/>
    <lineage>
        <taxon>Bacteria</taxon>
        <taxon>Pseudomonadati</taxon>
        <taxon>Pseudomonadota</taxon>
        <taxon>Betaproteobacteria</taxon>
        <taxon>Burkholderiales</taxon>
        <taxon>Comamonadaceae</taxon>
        <taxon>Delftia</taxon>
    </lineage>
</organism>
<evidence type="ECO:0000313" key="6">
    <source>
        <dbReference type="Proteomes" id="UP000000784"/>
    </source>
</evidence>
<evidence type="ECO:0000256" key="2">
    <source>
        <dbReference type="ARBA" id="ARBA00023125"/>
    </source>
</evidence>
<dbReference type="HOGENOM" id="CLU_017584_5_2_4"/>
<dbReference type="InterPro" id="IPR036388">
    <property type="entry name" value="WH-like_DNA-bd_sf"/>
</dbReference>
<protein>
    <submittedName>
        <fullName evidence="5">Transcriptional regulator, GntR family</fullName>
    </submittedName>
</protein>
<reference evidence="6" key="2">
    <citation type="submission" date="2007-11" db="EMBL/GenBank/DDBJ databases">
        <title>Complete sequence of Delftia acidovorans DSM 14801 / SPH-1.</title>
        <authorList>
            <person name="Copeland A."/>
            <person name="Lucas S."/>
            <person name="Lapidus A."/>
            <person name="Barry K."/>
            <person name="Glavina del Rio T."/>
            <person name="Dalin E."/>
            <person name="Tice H."/>
            <person name="Pitluck S."/>
            <person name="Lowry S."/>
            <person name="Clum A."/>
            <person name="Schmutz J."/>
            <person name="Larimer F."/>
            <person name="Land M."/>
            <person name="Hauser L."/>
            <person name="Kyrpides N."/>
            <person name="Kim E."/>
            <person name="Schleheck D."/>
            <person name="Richardson P."/>
        </authorList>
    </citation>
    <scope>NUCLEOTIDE SEQUENCE [LARGE SCALE GENOMIC DNA]</scope>
    <source>
        <strain evidence="6">DSM 14801 / SPH-1</strain>
    </source>
</reference>
<dbReference type="GO" id="GO:0003700">
    <property type="term" value="F:DNA-binding transcription factor activity"/>
    <property type="evidence" value="ECO:0007669"/>
    <property type="project" value="InterPro"/>
</dbReference>
<dbReference type="SUPFAM" id="SSF46785">
    <property type="entry name" value="Winged helix' DNA-binding domain"/>
    <property type="match status" value="1"/>
</dbReference>
<dbReference type="STRING" id="398578.Daci_3836"/>
<dbReference type="InterPro" id="IPR011711">
    <property type="entry name" value="GntR_C"/>
</dbReference>
<feature type="domain" description="HTH gntR-type" evidence="4">
    <location>
        <begin position="89"/>
        <end position="156"/>
    </location>
</feature>
<keyword evidence="3" id="KW-0804">Transcription</keyword>
<dbReference type="Gene3D" id="1.20.120.530">
    <property type="entry name" value="GntR ligand-binding domain-like"/>
    <property type="match status" value="1"/>
</dbReference>
<dbReference type="PANTHER" id="PTHR43537:SF45">
    <property type="entry name" value="GNTR FAMILY REGULATORY PROTEIN"/>
    <property type="match status" value="1"/>
</dbReference>
<accession>A9BLI2</accession>
<dbReference type="AlphaFoldDB" id="A9BLI2"/>
<proteinExistence type="predicted"/>
<evidence type="ECO:0000259" key="4">
    <source>
        <dbReference type="PROSITE" id="PS50949"/>
    </source>
</evidence>
<evidence type="ECO:0000256" key="1">
    <source>
        <dbReference type="ARBA" id="ARBA00023015"/>
    </source>
</evidence>
<dbReference type="Gene3D" id="1.10.10.10">
    <property type="entry name" value="Winged helix-like DNA-binding domain superfamily/Winged helix DNA-binding domain"/>
    <property type="match status" value="1"/>
</dbReference>
<dbReference type="EMBL" id="CP000884">
    <property type="protein sequence ID" value="ABX36467.1"/>
    <property type="molecule type" value="Genomic_DNA"/>
</dbReference>
<evidence type="ECO:0000313" key="5">
    <source>
        <dbReference type="EMBL" id="ABX36467.1"/>
    </source>
</evidence>
<dbReference type="CDD" id="cd07377">
    <property type="entry name" value="WHTH_GntR"/>
    <property type="match status" value="1"/>
</dbReference>
<keyword evidence="2" id="KW-0238">DNA-binding</keyword>
<dbReference type="InterPro" id="IPR000524">
    <property type="entry name" value="Tscrpt_reg_HTH_GntR"/>
</dbReference>
<dbReference type="InterPro" id="IPR036390">
    <property type="entry name" value="WH_DNA-bd_sf"/>
</dbReference>
<dbReference type="PROSITE" id="PS50949">
    <property type="entry name" value="HTH_GNTR"/>
    <property type="match status" value="1"/>
</dbReference>
<name>A9BLI2_DELAS</name>
<dbReference type="SMART" id="SM00895">
    <property type="entry name" value="FCD"/>
    <property type="match status" value="1"/>
</dbReference>
<sequence length="312" mass="34805">MDHCPLPACKPVREIAAAIGVYPVTGRKSARCRRHGFALFHRPAPGPGWPWLSPTAGAVFSNRHGSRMSIAVASPPVCETRQGPASSAHSLAAQIYACLKNDIFDFRLLPGDRFSEGEIATRMQVSRTPVRQALFWLQRDGYVDVHFKSGWQIKAFDFKYFEDLYEVRTLMETSAVASLVGESLKSLQPLREVWCVPEEQRETDPAVVASLDEAFHTGLVAATGNQEMARIHLDITERIRIIRRLDVIKLPRVSATYDDHAAILAAIEAGDAARAQSCLREHIADSRAEVKRITFYMLQTARERYGALTQMA</sequence>
<dbReference type="SMART" id="SM00345">
    <property type="entry name" value="HTH_GNTR"/>
    <property type="match status" value="1"/>
</dbReference>
<gene>
    <name evidence="5" type="ordered locus">Daci_3836</name>
</gene>
<dbReference type="SUPFAM" id="SSF48008">
    <property type="entry name" value="GntR ligand-binding domain-like"/>
    <property type="match status" value="1"/>
</dbReference>
<keyword evidence="6" id="KW-1185">Reference proteome</keyword>
<dbReference type="eggNOG" id="COG1802">
    <property type="taxonomic scope" value="Bacteria"/>
</dbReference>
<reference evidence="5 6" key="1">
    <citation type="journal article" date="2004" name="Appl. Environ. Microbiol.">
        <title>Mineralization of individual congeners of linear alkylbenzenesulfonate by defined pairs of heterotrophic bacteria.</title>
        <authorList>
            <person name="Schleheck D."/>
            <person name="Knepper T.P."/>
            <person name="Fischer K."/>
            <person name="Cook A.M."/>
        </authorList>
    </citation>
    <scope>NUCLEOTIDE SEQUENCE [LARGE SCALE GENOMIC DNA]</scope>
    <source>
        <strain evidence="6">DSM 14801 / SPH-1</strain>
    </source>
</reference>
<dbReference type="KEGG" id="dac:Daci_3836"/>
<dbReference type="GO" id="GO:0003677">
    <property type="term" value="F:DNA binding"/>
    <property type="evidence" value="ECO:0007669"/>
    <property type="project" value="UniProtKB-KW"/>
</dbReference>
<keyword evidence="1" id="KW-0805">Transcription regulation</keyword>
<dbReference type="PANTHER" id="PTHR43537">
    <property type="entry name" value="TRANSCRIPTIONAL REGULATOR, GNTR FAMILY"/>
    <property type="match status" value="1"/>
</dbReference>